<evidence type="ECO:0000256" key="9">
    <source>
        <dbReference type="ARBA" id="ARBA00023065"/>
    </source>
</evidence>
<gene>
    <name evidence="13" type="ORF">PsB1_0804</name>
</gene>
<dbReference type="Proteomes" id="UP001161064">
    <property type="component" value="Unassembled WGS sequence"/>
</dbReference>
<evidence type="ECO:0000313" key="14">
    <source>
        <dbReference type="Proteomes" id="UP001161064"/>
    </source>
</evidence>
<feature type="transmembrane region" description="Helical" evidence="11">
    <location>
        <begin position="153"/>
        <end position="175"/>
    </location>
</feature>
<evidence type="ECO:0000256" key="1">
    <source>
        <dbReference type="ARBA" id="ARBA00004141"/>
    </source>
</evidence>
<comment type="similarity">
    <text evidence="2">Belongs to the monovalent cation:proton antiporter 2 (CPA2) transporter (TC 2.A.37) family.</text>
</comment>
<keyword evidence="14" id="KW-1185">Reference proteome</keyword>
<dbReference type="Gene3D" id="3.40.50.720">
    <property type="entry name" value="NAD(P)-binding Rossmann-like Domain"/>
    <property type="match status" value="1"/>
</dbReference>
<dbReference type="Pfam" id="PF02254">
    <property type="entry name" value="TrkA_N"/>
    <property type="match status" value="1"/>
</dbReference>
<proteinExistence type="inferred from homology"/>
<evidence type="ECO:0000256" key="8">
    <source>
        <dbReference type="ARBA" id="ARBA00022989"/>
    </source>
</evidence>
<dbReference type="RefSeq" id="WP_284359261.1">
    <property type="nucleotide sequence ID" value="NZ_BPFZ01000004.1"/>
</dbReference>
<feature type="transmembrane region" description="Helical" evidence="11">
    <location>
        <begin position="85"/>
        <end position="109"/>
    </location>
</feature>
<feature type="transmembrane region" description="Helical" evidence="11">
    <location>
        <begin position="56"/>
        <end position="73"/>
    </location>
</feature>
<keyword evidence="10 11" id="KW-0472">Membrane</keyword>
<keyword evidence="7" id="KW-0630">Potassium</keyword>
<feature type="transmembrane region" description="Helical" evidence="11">
    <location>
        <begin position="368"/>
        <end position="387"/>
    </location>
</feature>
<feature type="transmembrane region" description="Helical" evidence="11">
    <location>
        <begin position="249"/>
        <end position="267"/>
    </location>
</feature>
<accession>A0ABQ4PUN9</accession>
<protein>
    <submittedName>
        <fullName evidence="13">Potassium transporter</fullName>
    </submittedName>
</protein>
<keyword evidence="8 11" id="KW-1133">Transmembrane helix</keyword>
<feature type="transmembrane region" description="Helical" evidence="11">
    <location>
        <begin position="115"/>
        <end position="132"/>
    </location>
</feature>
<dbReference type="InterPro" id="IPR003148">
    <property type="entry name" value="RCK_N"/>
</dbReference>
<dbReference type="Pfam" id="PF00999">
    <property type="entry name" value="Na_H_Exchanger"/>
    <property type="match status" value="1"/>
</dbReference>
<dbReference type="Gene3D" id="1.20.1530.20">
    <property type="match status" value="1"/>
</dbReference>
<dbReference type="NCBIfam" id="TIGR00932">
    <property type="entry name" value="2a37"/>
    <property type="match status" value="1"/>
</dbReference>
<reference evidence="13" key="2">
    <citation type="journal article" date="2023" name="ISME Commun">
        <title>Characterization of a bloom-associated alphaproteobacterial lineage, 'Candidatus Phycosocius': insights into freshwater algal-bacterial interactions.</title>
        <authorList>
            <person name="Tanabe Y."/>
            <person name="Yamaguchi H."/>
            <person name="Yoshida M."/>
            <person name="Kai A."/>
            <person name="Okazaki Y."/>
        </authorList>
    </citation>
    <scope>NUCLEOTIDE SEQUENCE</scope>
    <source>
        <strain evidence="13">BOTRYCO-1</strain>
    </source>
</reference>
<feature type="transmembrane region" description="Helical" evidence="11">
    <location>
        <begin position="304"/>
        <end position="328"/>
    </location>
</feature>
<feature type="transmembrane region" description="Helical" evidence="11">
    <location>
        <begin position="195"/>
        <end position="213"/>
    </location>
</feature>
<keyword evidence="3" id="KW-0813">Transport</keyword>
<feature type="transmembrane region" description="Helical" evidence="11">
    <location>
        <begin position="32"/>
        <end position="50"/>
    </location>
</feature>
<dbReference type="InterPro" id="IPR036291">
    <property type="entry name" value="NAD(P)-bd_dom_sf"/>
</dbReference>
<evidence type="ECO:0000256" key="3">
    <source>
        <dbReference type="ARBA" id="ARBA00022448"/>
    </source>
</evidence>
<evidence type="ECO:0000313" key="13">
    <source>
        <dbReference type="EMBL" id="GIU66650.1"/>
    </source>
</evidence>
<dbReference type="InterPro" id="IPR004771">
    <property type="entry name" value="K/H_exchanger"/>
</dbReference>
<dbReference type="SUPFAM" id="SSF51735">
    <property type="entry name" value="NAD(P)-binding Rossmann-fold domains"/>
    <property type="match status" value="1"/>
</dbReference>
<evidence type="ECO:0000256" key="2">
    <source>
        <dbReference type="ARBA" id="ARBA00005551"/>
    </source>
</evidence>
<keyword evidence="6 11" id="KW-0812">Transmembrane</keyword>
<dbReference type="InterPro" id="IPR006153">
    <property type="entry name" value="Cation/H_exchanger_TM"/>
</dbReference>
<keyword evidence="4" id="KW-0050">Antiport</keyword>
<evidence type="ECO:0000256" key="10">
    <source>
        <dbReference type="ARBA" id="ARBA00023136"/>
    </source>
</evidence>
<evidence type="ECO:0000256" key="7">
    <source>
        <dbReference type="ARBA" id="ARBA00022958"/>
    </source>
</evidence>
<feature type="transmembrane region" description="Helical" evidence="11">
    <location>
        <begin position="335"/>
        <end position="356"/>
    </location>
</feature>
<name>A0ABQ4PUN9_9PROT</name>
<evidence type="ECO:0000256" key="4">
    <source>
        <dbReference type="ARBA" id="ARBA00022449"/>
    </source>
</evidence>
<dbReference type="PANTHER" id="PTHR46157">
    <property type="entry name" value="K(+) EFFLUX ANTIPORTER 3, CHLOROPLASTIC"/>
    <property type="match status" value="1"/>
</dbReference>
<keyword evidence="9" id="KW-0406">Ion transport</keyword>
<comment type="subcellular location">
    <subcellularLocation>
        <location evidence="1">Membrane</location>
        <topology evidence="1">Multi-pass membrane protein</topology>
    </subcellularLocation>
</comment>
<evidence type="ECO:0000256" key="11">
    <source>
        <dbReference type="SAM" id="Phobius"/>
    </source>
</evidence>
<dbReference type="PROSITE" id="PS51201">
    <property type="entry name" value="RCK_N"/>
    <property type="match status" value="1"/>
</dbReference>
<dbReference type="EMBL" id="BPFZ01000004">
    <property type="protein sequence ID" value="GIU66650.1"/>
    <property type="molecule type" value="Genomic_DNA"/>
</dbReference>
<evidence type="ECO:0000259" key="12">
    <source>
        <dbReference type="PROSITE" id="PS51201"/>
    </source>
</evidence>
<dbReference type="PANTHER" id="PTHR46157:SF4">
    <property type="entry name" value="K(+) EFFLUX ANTIPORTER 3, CHLOROPLASTIC"/>
    <property type="match status" value="1"/>
</dbReference>
<comment type="caution">
    <text evidence="13">The sequence shown here is derived from an EMBL/GenBank/DDBJ whole genome shotgun (WGS) entry which is preliminary data.</text>
</comment>
<evidence type="ECO:0000256" key="5">
    <source>
        <dbReference type="ARBA" id="ARBA00022538"/>
    </source>
</evidence>
<feature type="transmembrane region" description="Helical" evidence="11">
    <location>
        <begin position="6"/>
        <end position="25"/>
    </location>
</feature>
<keyword evidence="5" id="KW-0633">Potassium transport</keyword>
<feature type="transmembrane region" description="Helical" evidence="11">
    <location>
        <begin position="279"/>
        <end position="298"/>
    </location>
</feature>
<evidence type="ECO:0000256" key="6">
    <source>
        <dbReference type="ARBA" id="ARBA00022692"/>
    </source>
</evidence>
<organism evidence="13 14">
    <name type="scientific">Candidatus Phycosocius spiralis</name>
    <dbReference type="NCBI Taxonomy" id="2815099"/>
    <lineage>
        <taxon>Bacteria</taxon>
        <taxon>Pseudomonadati</taxon>
        <taxon>Pseudomonadota</taxon>
        <taxon>Alphaproteobacteria</taxon>
        <taxon>Caulobacterales</taxon>
        <taxon>Caulobacterales incertae sedis</taxon>
        <taxon>Candidatus Phycosocius</taxon>
    </lineage>
</organism>
<dbReference type="InterPro" id="IPR038770">
    <property type="entry name" value="Na+/solute_symporter_sf"/>
</dbReference>
<reference evidence="13" key="1">
    <citation type="submission" date="2021-05" db="EMBL/GenBank/DDBJ databases">
        <authorList>
            <person name="Tanabe Y."/>
        </authorList>
    </citation>
    <scope>NUCLEOTIDE SEQUENCE</scope>
    <source>
        <strain evidence="13">BOTRYCO-1</strain>
    </source>
</reference>
<feature type="domain" description="RCK N-terminal" evidence="12">
    <location>
        <begin position="411"/>
        <end position="530"/>
    </location>
</feature>
<sequence>MADAHVLQSAFVYLTATVVSVPIAKRIGLGSVLGYLIAGAVIGPYVLNLVGDPENMMHTAEFGVVIMLFLIGLELQPSLLWRLRIAILGMGGLQVVATATAITGLGIAIGLKWQVAFAIGLTLSLSSTAIVLQSLREKGIAGTQAGRASFSVLLFQDIAIIPMLALFPLLATFALDGNQVGAKGALAAYPNWVQGLAVVLAVGAIVVAGRLLLRPMFRWVATSGMHEILTAFALLLVVGVALLMQLVGISPALGAFVAGVVLADSEFRHQIESDIDPFRGLLLGLFFISVGAGINFALLLAKPLLILGLVAALIVVKAMVMFGVARIFRHKFGDAALIGLGLAQGGEFAFVLFAFAQGVGVIPASVSAPLILVVALSMALTPLLLIAGDWAMTHVEAGTHEPRVPEIEEGHPDIIVAGYGRFGQIVGRMLSAYGYKISVLEHDADQVDVLRGFGRKVNFGDATRLDLLRLAGAHDAKLLIIAIDQDEKALELVETARQAFPNLKILARAIDRRHAFQLMAKKVDGLERETFAAAVRLGVKSLMMMGKSAFAAERAGQIFTRYDERVLKLMFEDWQRVEFADYQRIVRDRTALEEELLKRDMVALLGKSDGDEWGEETLEREAFERALAAKAKSD</sequence>